<feature type="compositionally biased region" description="Low complexity" evidence="1">
    <location>
        <begin position="10"/>
        <end position="22"/>
    </location>
</feature>
<organism evidence="2 3">
    <name type="scientific">Cystoisospora suis</name>
    <dbReference type="NCBI Taxonomy" id="483139"/>
    <lineage>
        <taxon>Eukaryota</taxon>
        <taxon>Sar</taxon>
        <taxon>Alveolata</taxon>
        <taxon>Apicomplexa</taxon>
        <taxon>Conoidasida</taxon>
        <taxon>Coccidia</taxon>
        <taxon>Eucoccidiorida</taxon>
        <taxon>Eimeriorina</taxon>
        <taxon>Sarcocystidae</taxon>
        <taxon>Cystoisospora</taxon>
    </lineage>
</organism>
<name>A0A2C6JU52_9APIC</name>
<feature type="non-terminal residue" evidence="2">
    <location>
        <position position="133"/>
    </location>
</feature>
<evidence type="ECO:0000313" key="2">
    <source>
        <dbReference type="EMBL" id="PHJ18601.1"/>
    </source>
</evidence>
<dbReference type="GeneID" id="94430928"/>
<dbReference type="Proteomes" id="UP000221165">
    <property type="component" value="Unassembled WGS sequence"/>
</dbReference>
<protein>
    <submittedName>
        <fullName evidence="2">Uncharacterized protein</fullName>
    </submittedName>
</protein>
<gene>
    <name evidence="2" type="ORF">CSUI_007572</name>
</gene>
<evidence type="ECO:0000313" key="3">
    <source>
        <dbReference type="Proteomes" id="UP000221165"/>
    </source>
</evidence>
<keyword evidence="3" id="KW-1185">Reference proteome</keyword>
<dbReference type="EMBL" id="MIGC01004024">
    <property type="protein sequence ID" value="PHJ18601.1"/>
    <property type="molecule type" value="Genomic_DNA"/>
</dbReference>
<comment type="caution">
    <text evidence="2">The sequence shown here is derived from an EMBL/GenBank/DDBJ whole genome shotgun (WGS) entry which is preliminary data.</text>
</comment>
<sequence>MWSFTIRWQSSSSSSSSSSLHSSLGEFFLPTAVSSVFSAGIESGELRLGEEKGGSPSIGSIRAQGSESTMVSSTPYPSSYQPPYTSASSSKLGMTGGERGVGTGAPVVGAGEKEEKEWTLLHLGLPNRKEALD</sequence>
<feature type="compositionally biased region" description="Low complexity" evidence="1">
    <location>
        <begin position="72"/>
        <end position="90"/>
    </location>
</feature>
<evidence type="ECO:0000256" key="1">
    <source>
        <dbReference type="SAM" id="MobiDB-lite"/>
    </source>
</evidence>
<dbReference type="VEuPathDB" id="ToxoDB:CSUI_007572"/>
<dbReference type="AlphaFoldDB" id="A0A2C6JU52"/>
<feature type="region of interest" description="Disordered" evidence="1">
    <location>
        <begin position="47"/>
        <end position="113"/>
    </location>
</feature>
<accession>A0A2C6JU52</accession>
<feature type="compositionally biased region" description="Gly residues" evidence="1">
    <location>
        <begin position="94"/>
        <end position="103"/>
    </location>
</feature>
<feature type="region of interest" description="Disordered" evidence="1">
    <location>
        <begin position="1"/>
        <end position="22"/>
    </location>
</feature>
<proteinExistence type="predicted"/>
<reference evidence="2 3" key="1">
    <citation type="journal article" date="2017" name="Int. J. Parasitol.">
        <title>The genome of the protozoan parasite Cystoisospora suis and a reverse vaccinology approach to identify vaccine candidates.</title>
        <authorList>
            <person name="Palmieri N."/>
            <person name="Shrestha A."/>
            <person name="Ruttkowski B."/>
            <person name="Beck T."/>
            <person name="Vogl C."/>
            <person name="Tomley F."/>
            <person name="Blake D.P."/>
            <person name="Joachim A."/>
        </authorList>
    </citation>
    <scope>NUCLEOTIDE SEQUENCE [LARGE SCALE GENOMIC DNA]</scope>
    <source>
        <strain evidence="2 3">Wien I</strain>
    </source>
</reference>
<dbReference type="RefSeq" id="XP_067920307.1">
    <property type="nucleotide sequence ID" value="XM_068067717.1"/>
</dbReference>